<reference evidence="1 2" key="1">
    <citation type="submission" date="2015-09" db="EMBL/GenBank/DDBJ databases">
        <title>Draft genome of the scarab beetle Oryctes borbonicus.</title>
        <authorList>
            <person name="Meyer J.M."/>
            <person name="Markov G.V."/>
            <person name="Baskaran P."/>
            <person name="Herrmann M."/>
            <person name="Sommer R.J."/>
            <person name="Roedelsperger C."/>
        </authorList>
    </citation>
    <scope>NUCLEOTIDE SEQUENCE [LARGE SCALE GENOMIC DNA]</scope>
    <source>
        <strain evidence="1">OB123</strain>
        <tissue evidence="1">Whole animal</tissue>
    </source>
</reference>
<dbReference type="InterPro" id="IPR009511">
    <property type="entry name" value="MAD1/Cdc20-bound-Mad2-bd"/>
</dbReference>
<dbReference type="GO" id="GO:0005634">
    <property type="term" value="C:nucleus"/>
    <property type="evidence" value="ECO:0007669"/>
    <property type="project" value="InterPro"/>
</dbReference>
<dbReference type="Gene3D" id="3.30.900.20">
    <property type="match status" value="1"/>
</dbReference>
<evidence type="ECO:0000313" key="1">
    <source>
        <dbReference type="EMBL" id="KRT78324.1"/>
    </source>
</evidence>
<keyword evidence="2" id="KW-1185">Reference proteome</keyword>
<dbReference type="EMBL" id="LJIG01022865">
    <property type="protein sequence ID" value="KRT78324.1"/>
    <property type="molecule type" value="Genomic_DNA"/>
</dbReference>
<evidence type="ECO:0000313" key="2">
    <source>
        <dbReference type="Proteomes" id="UP000051574"/>
    </source>
</evidence>
<dbReference type="InterPro" id="IPR053729">
    <property type="entry name" value="MAD2L1BP_domain_sf"/>
</dbReference>
<dbReference type="OrthoDB" id="6334764at2759"/>
<name>A0A0T6ATK5_9SCAR</name>
<dbReference type="PANTHER" id="PTHR15681">
    <property type="entry name" value="MAD2L1-BINDING PROTEIN"/>
    <property type="match status" value="1"/>
</dbReference>
<proteinExistence type="predicted"/>
<sequence>MCNKQNKINIDIKITDIVVTPLTCTSIVNEIIKFLVYQKSQIPYPYNWLQTVITRKRKSTGPENIPTSNNLFVERHYKTASIAYDTIEAITKGIKIEFKNSFQYIKEVLIIFGTTLYTAKEVFRINMPILQRNHIEANHIKFIQKNQQKILRHIFLSQDWLKAMENVCPTTNMYVMLKKYREHTNEESIFIPTSSYDIPINSNCITINLDYKDENDHVCCSNITVFNDSISSSHKTSHIGNNMSHKSEEVWYEAKLSLKGFKDCFINKVSAT</sequence>
<protein>
    <submittedName>
        <fullName evidence="1">Uncharacterized protein</fullName>
    </submittedName>
</protein>
<feature type="non-terminal residue" evidence="1">
    <location>
        <position position="272"/>
    </location>
</feature>
<gene>
    <name evidence="1" type="ORF">AMK59_7289</name>
</gene>
<dbReference type="AlphaFoldDB" id="A0A0T6ATK5"/>
<dbReference type="GO" id="GO:0007096">
    <property type="term" value="P:regulation of exit from mitosis"/>
    <property type="evidence" value="ECO:0007669"/>
    <property type="project" value="InterPro"/>
</dbReference>
<dbReference type="Pfam" id="PF06581">
    <property type="entry name" value="p31comet"/>
    <property type="match status" value="1"/>
</dbReference>
<dbReference type="Proteomes" id="UP000051574">
    <property type="component" value="Unassembled WGS sequence"/>
</dbReference>
<dbReference type="PANTHER" id="PTHR15681:SF1">
    <property type="entry name" value="MAD2L1-BINDING PROTEIN"/>
    <property type="match status" value="1"/>
</dbReference>
<comment type="caution">
    <text evidence="1">The sequence shown here is derived from an EMBL/GenBank/DDBJ whole genome shotgun (WGS) entry which is preliminary data.</text>
</comment>
<accession>A0A0T6ATK5</accession>
<organism evidence="1 2">
    <name type="scientific">Oryctes borbonicus</name>
    <dbReference type="NCBI Taxonomy" id="1629725"/>
    <lineage>
        <taxon>Eukaryota</taxon>
        <taxon>Metazoa</taxon>
        <taxon>Ecdysozoa</taxon>
        <taxon>Arthropoda</taxon>
        <taxon>Hexapoda</taxon>
        <taxon>Insecta</taxon>
        <taxon>Pterygota</taxon>
        <taxon>Neoptera</taxon>
        <taxon>Endopterygota</taxon>
        <taxon>Coleoptera</taxon>
        <taxon>Polyphaga</taxon>
        <taxon>Scarabaeiformia</taxon>
        <taxon>Scarabaeidae</taxon>
        <taxon>Dynastinae</taxon>
        <taxon>Oryctes</taxon>
    </lineage>
</organism>